<proteinExistence type="predicted"/>
<keyword evidence="2" id="KW-0812">Transmembrane</keyword>
<name>A0A7V1N293_DESA2</name>
<evidence type="ECO:0000313" key="3">
    <source>
        <dbReference type="EMBL" id="HEB73792.1"/>
    </source>
</evidence>
<organism evidence="3">
    <name type="scientific">Desulfofervidus auxilii</name>
    <dbReference type="NCBI Taxonomy" id="1621989"/>
    <lineage>
        <taxon>Bacteria</taxon>
        <taxon>Pseudomonadati</taxon>
        <taxon>Thermodesulfobacteriota</taxon>
        <taxon>Candidatus Desulfofervidia</taxon>
        <taxon>Candidatus Desulfofervidales</taxon>
        <taxon>Candidatus Desulfofervidaceae</taxon>
        <taxon>Candidatus Desulfofervidus</taxon>
    </lineage>
</organism>
<keyword evidence="1" id="KW-0175">Coiled coil</keyword>
<reference evidence="3" key="1">
    <citation type="journal article" date="2020" name="mSystems">
        <title>Genome- and Community-Level Interaction Insights into Carbon Utilization and Element Cycling Functions of Hydrothermarchaeota in Hydrothermal Sediment.</title>
        <authorList>
            <person name="Zhou Z."/>
            <person name="Liu Y."/>
            <person name="Xu W."/>
            <person name="Pan J."/>
            <person name="Luo Z.H."/>
            <person name="Li M."/>
        </authorList>
    </citation>
    <scope>NUCLEOTIDE SEQUENCE [LARGE SCALE GENOMIC DNA]</scope>
    <source>
        <strain evidence="3">HyVt-45</strain>
    </source>
</reference>
<feature type="transmembrane region" description="Helical" evidence="2">
    <location>
        <begin position="424"/>
        <end position="443"/>
    </location>
</feature>
<dbReference type="InterPro" id="IPR014345">
    <property type="entry name" value="XrtA_polysacc_chain"/>
</dbReference>
<evidence type="ECO:0008006" key="4">
    <source>
        <dbReference type="Google" id="ProtNLM"/>
    </source>
</evidence>
<keyword evidence="2" id="KW-1133">Transmembrane helix</keyword>
<dbReference type="Proteomes" id="UP000886268">
    <property type="component" value="Unassembled WGS sequence"/>
</dbReference>
<comment type="caution">
    <text evidence="3">The sequence shown here is derived from an EMBL/GenBank/DDBJ whole genome shotgun (WGS) entry which is preliminary data.</text>
</comment>
<accession>A0A7V1N293</accession>
<feature type="transmembrane region" description="Helical" evidence="2">
    <location>
        <begin position="22"/>
        <end position="40"/>
    </location>
</feature>
<dbReference type="GO" id="GO:0005886">
    <property type="term" value="C:plasma membrane"/>
    <property type="evidence" value="ECO:0007669"/>
    <property type="project" value="TreeGrafter"/>
</dbReference>
<feature type="coiled-coil region" evidence="1">
    <location>
        <begin position="258"/>
        <end position="385"/>
    </location>
</feature>
<sequence>MMDKEEVFPIGEYLDTAIRRKWFIIIPFILSLILTTGLYWKLPKIYRSDTLILVLPQKVPQDYVKPTVTTPIQYRLKTITEEILSRTRLETIINELNLYPELRKTTPIEQIIAKMRKDIEIKEKGESSFRIYYQGKDPETVRRVTSKLASLFIEENLKTRQQQAQITTDFLSHELALVEKKLKQQEKAITAFKSKHIESLPEQRESNLAMLRQLCERRQTIMERINIAENQKTFLQHQLASLDRFIYPDTENQVITPNSSVQSQLAAAQNQLLALKNIYTDNHIEIRKLKEKINQLKKQLESNNKENQEIQQVQMLNPRVLELKTQLMTINMEIKRLKEEEVKLKKQISIYEKRLEQTPHVELQLADLTRDYNNTKRFYEELLQKKMHAKQAENLERRQQGEQFRILDPPVLPKIPYKPNPYRLFPIGIFLGLGCGFGLAFVVEMLDNSFRNPKEVEEYLGIPVLASIPVIKKKAKLFWS</sequence>
<dbReference type="AlphaFoldDB" id="A0A7V1N293"/>
<protein>
    <recommendedName>
        <fullName evidence="4">Tyrosine kinase G-rich domain-containing protein</fullName>
    </recommendedName>
</protein>
<dbReference type="GO" id="GO:0004713">
    <property type="term" value="F:protein tyrosine kinase activity"/>
    <property type="evidence" value="ECO:0007669"/>
    <property type="project" value="TreeGrafter"/>
</dbReference>
<evidence type="ECO:0000256" key="2">
    <source>
        <dbReference type="SAM" id="Phobius"/>
    </source>
</evidence>
<dbReference type="PANTHER" id="PTHR32309:SF13">
    <property type="entry name" value="FERRIC ENTEROBACTIN TRANSPORT PROTEIN FEPE"/>
    <property type="match status" value="1"/>
</dbReference>
<dbReference type="InterPro" id="IPR050445">
    <property type="entry name" value="Bact_polysacc_biosynth/exp"/>
</dbReference>
<evidence type="ECO:0000256" key="1">
    <source>
        <dbReference type="SAM" id="Coils"/>
    </source>
</evidence>
<dbReference type="EMBL" id="DRKW01000059">
    <property type="protein sequence ID" value="HEB73792.1"/>
    <property type="molecule type" value="Genomic_DNA"/>
</dbReference>
<dbReference type="NCBIfam" id="TIGR03007">
    <property type="entry name" value="pepcterm_ChnLen"/>
    <property type="match status" value="1"/>
</dbReference>
<feature type="coiled-coil region" evidence="1">
    <location>
        <begin position="175"/>
        <end position="231"/>
    </location>
</feature>
<dbReference type="PANTHER" id="PTHR32309">
    <property type="entry name" value="TYROSINE-PROTEIN KINASE"/>
    <property type="match status" value="1"/>
</dbReference>
<gene>
    <name evidence="3" type="ORF">ENJ03_01040</name>
</gene>
<keyword evidence="2" id="KW-0472">Membrane</keyword>